<dbReference type="RefSeq" id="XP_043036295.1">
    <property type="nucleotide sequence ID" value="XM_043186965.1"/>
</dbReference>
<proteinExistence type="predicted"/>
<dbReference type="Proteomes" id="UP000812287">
    <property type="component" value="Unassembled WGS sequence"/>
</dbReference>
<evidence type="ECO:0008006" key="3">
    <source>
        <dbReference type="Google" id="ProtNLM"/>
    </source>
</evidence>
<protein>
    <recommendedName>
        <fullName evidence="3">Protein kinase domain-containing protein</fullName>
    </recommendedName>
</protein>
<organism evidence="1 2">
    <name type="scientific">Guyanagaster necrorhizus</name>
    <dbReference type="NCBI Taxonomy" id="856835"/>
    <lineage>
        <taxon>Eukaryota</taxon>
        <taxon>Fungi</taxon>
        <taxon>Dikarya</taxon>
        <taxon>Basidiomycota</taxon>
        <taxon>Agaricomycotina</taxon>
        <taxon>Agaricomycetes</taxon>
        <taxon>Agaricomycetidae</taxon>
        <taxon>Agaricales</taxon>
        <taxon>Marasmiineae</taxon>
        <taxon>Physalacriaceae</taxon>
        <taxon>Guyanagaster</taxon>
    </lineage>
</organism>
<evidence type="ECO:0000313" key="1">
    <source>
        <dbReference type="EMBL" id="KAG7442795.1"/>
    </source>
</evidence>
<dbReference type="GeneID" id="66109262"/>
<reference evidence="1" key="1">
    <citation type="submission" date="2020-11" db="EMBL/GenBank/DDBJ databases">
        <title>Adaptations for nitrogen fixation in a non-lichenized fungal sporocarp promotes dispersal by wood-feeding termites.</title>
        <authorList>
            <consortium name="DOE Joint Genome Institute"/>
            <person name="Koch R.A."/>
            <person name="Yoon G."/>
            <person name="Arayal U."/>
            <person name="Lail K."/>
            <person name="Amirebrahimi M."/>
            <person name="Labutti K."/>
            <person name="Lipzen A."/>
            <person name="Riley R."/>
            <person name="Barry K."/>
            <person name="Henrissat B."/>
            <person name="Grigoriev I.V."/>
            <person name="Herr J.R."/>
            <person name="Aime M.C."/>
        </authorList>
    </citation>
    <scope>NUCLEOTIDE SEQUENCE</scope>
    <source>
        <strain evidence="1">MCA 3950</strain>
    </source>
</reference>
<name>A0A9P7VLM3_9AGAR</name>
<keyword evidence="2" id="KW-1185">Reference proteome</keyword>
<evidence type="ECO:0000313" key="2">
    <source>
        <dbReference type="Proteomes" id="UP000812287"/>
    </source>
</evidence>
<sequence>MEQVLRLMLLAGDCSVPVVGRLYSNAELAGFITLYESCGAPASEMFKTPRIRAELSTERRLEIISQLFDLVDRLHARGILHCDLYTS</sequence>
<gene>
    <name evidence="1" type="ORF">BT62DRAFT_935526</name>
</gene>
<dbReference type="InterPro" id="IPR011009">
    <property type="entry name" value="Kinase-like_dom_sf"/>
</dbReference>
<dbReference type="AlphaFoldDB" id="A0A9P7VLM3"/>
<accession>A0A9P7VLM3</accession>
<dbReference type="SUPFAM" id="SSF56112">
    <property type="entry name" value="Protein kinase-like (PK-like)"/>
    <property type="match status" value="1"/>
</dbReference>
<dbReference type="OrthoDB" id="1668230at2759"/>
<dbReference type="EMBL" id="MU250548">
    <property type="protein sequence ID" value="KAG7442795.1"/>
    <property type="molecule type" value="Genomic_DNA"/>
</dbReference>
<comment type="caution">
    <text evidence="1">The sequence shown here is derived from an EMBL/GenBank/DDBJ whole genome shotgun (WGS) entry which is preliminary data.</text>
</comment>
<dbReference type="Gene3D" id="1.10.510.10">
    <property type="entry name" value="Transferase(Phosphotransferase) domain 1"/>
    <property type="match status" value="1"/>
</dbReference>